<dbReference type="PANTHER" id="PTHR35004">
    <property type="entry name" value="TRANSPOSASE RV3428C-RELATED"/>
    <property type="match status" value="1"/>
</dbReference>
<evidence type="ECO:0000313" key="4">
    <source>
        <dbReference type="Proteomes" id="UP000198515"/>
    </source>
</evidence>
<proteinExistence type="predicted"/>
<evidence type="ECO:0000313" key="3">
    <source>
        <dbReference type="EMBL" id="SCC69921.1"/>
    </source>
</evidence>
<dbReference type="Pfam" id="PF22483">
    <property type="entry name" value="Mu-transpos_C_2"/>
    <property type="match status" value="1"/>
</dbReference>
<dbReference type="InterPro" id="IPR054353">
    <property type="entry name" value="IstA-like_C"/>
</dbReference>
<reference evidence="4" key="1">
    <citation type="submission" date="2016-08" db="EMBL/GenBank/DDBJ databases">
        <authorList>
            <person name="Varghese N."/>
            <person name="Submissions Spin"/>
        </authorList>
    </citation>
    <scope>NUCLEOTIDE SEQUENCE [LARGE SCALE GENOMIC DNA]</scope>
    <source>
        <strain evidence="4">REICA_142</strain>
    </source>
</reference>
<keyword evidence="4" id="KW-1185">Reference proteome</keyword>
<dbReference type="AlphaFoldDB" id="A0A1C4GQ75"/>
<evidence type="ECO:0000259" key="2">
    <source>
        <dbReference type="Pfam" id="PF22483"/>
    </source>
</evidence>
<dbReference type="InterPro" id="IPR002611">
    <property type="entry name" value="IstB_ATP-bd"/>
</dbReference>
<accession>A0A1C4GQ75</accession>
<name>A0A1C4GQ75_9ENTR</name>
<organism evidence="3 4">
    <name type="scientific">Kosakonia oryziphila</name>
    <dbReference type="NCBI Taxonomy" id="1005667"/>
    <lineage>
        <taxon>Bacteria</taxon>
        <taxon>Pseudomonadati</taxon>
        <taxon>Pseudomonadota</taxon>
        <taxon>Gammaproteobacteria</taxon>
        <taxon>Enterobacterales</taxon>
        <taxon>Enterobacteriaceae</taxon>
        <taxon>Kosakonia</taxon>
    </lineage>
</organism>
<sequence length="237" mass="27353">MLEHYNVAVIPTRPRKPKDKAKAEVGVQVVERWIMARIRHETFYSLASLNQRIRELLERLNNKVMQKLGCSRADLFAQLDKPELKSLPEASYSYTLVKKVRVHADYHVEIDKHYYSVPCSLLGLQLEAWISGELVRLFNQGQEVAAHPRNRNYGYSTREEHMSSEQRSDLLEIVDLMYQRGSIIVVSQLPVDSWYKMIGDSTHADAILDRLVHGSVKIELKGESMRKMQTTLTEGDQ</sequence>
<dbReference type="Proteomes" id="UP000198515">
    <property type="component" value="Unassembled WGS sequence"/>
</dbReference>
<dbReference type="GO" id="GO:0005524">
    <property type="term" value="F:ATP binding"/>
    <property type="evidence" value="ECO:0007669"/>
    <property type="project" value="InterPro"/>
</dbReference>
<gene>
    <name evidence="3" type="ORF">GA0061070_11025</name>
</gene>
<evidence type="ECO:0000259" key="1">
    <source>
        <dbReference type="Pfam" id="PF01695"/>
    </source>
</evidence>
<dbReference type="Pfam" id="PF01695">
    <property type="entry name" value="IstB_IS21"/>
    <property type="match status" value="1"/>
</dbReference>
<dbReference type="PANTHER" id="PTHR35004:SF8">
    <property type="entry name" value="TRANSPOSASE RV3428C-RELATED"/>
    <property type="match status" value="1"/>
</dbReference>
<feature type="domain" description="Transposase for insertion sequence element IS21-like C-terminal" evidence="2">
    <location>
        <begin position="87"/>
        <end position="151"/>
    </location>
</feature>
<dbReference type="InterPro" id="IPR027417">
    <property type="entry name" value="P-loop_NTPase"/>
</dbReference>
<protein>
    <submittedName>
        <fullName evidence="3">IstB-like ATP binding protein</fullName>
    </submittedName>
</protein>
<dbReference type="EMBL" id="FMBC01000102">
    <property type="protein sequence ID" value="SCC69921.1"/>
    <property type="molecule type" value="Genomic_DNA"/>
</dbReference>
<feature type="domain" description="IstB-like ATP-binding" evidence="1">
    <location>
        <begin position="162"/>
        <end position="230"/>
    </location>
</feature>
<dbReference type="Gene3D" id="3.40.50.300">
    <property type="entry name" value="P-loop containing nucleotide triphosphate hydrolases"/>
    <property type="match status" value="1"/>
</dbReference>